<keyword evidence="8" id="KW-0378">Hydrolase</keyword>
<sequence length="308" mass="33919">MNRILSVFLLFIISALGFATSAHATEYPLPPAGSRLIGENIIYTVPADSKMDLETIADKFKVGFYAMLQANPDIDAYLPRPGSQIIIPHQIILPDTKREGIVVNLAEMRLYHYPKGKNTVIVYPIGVGQQGINTPLMTTTISQKIPNPTWTPTPNIRKRYAAQGITLPAVWPAGPDNPMGEFALRLAYGSGTYLIHGTNADFGIGLRVSSGCIRLRPNDIKTLFQSVDKGTRVQILDDAIKVTVEPDGRRYVEVHEPLTQHEGQDSKTMPIPFSPAVRSFATHPNTDAAMFDQQVVRRSGLPTFVGRQ</sequence>
<dbReference type="GO" id="GO:0018104">
    <property type="term" value="P:peptidoglycan-protein cross-linking"/>
    <property type="evidence" value="ECO:0007669"/>
    <property type="project" value="TreeGrafter"/>
</dbReference>
<proteinExistence type="inferred from homology"/>
<evidence type="ECO:0000256" key="3">
    <source>
        <dbReference type="ARBA" id="ARBA00005992"/>
    </source>
</evidence>
<gene>
    <name evidence="17" type="ORF">SAMN02583745_02154</name>
</gene>
<evidence type="ECO:0000256" key="4">
    <source>
        <dbReference type="ARBA" id="ARBA00022676"/>
    </source>
</evidence>
<keyword evidence="10 13" id="KW-0573">Peptidoglycan synthesis</keyword>
<dbReference type="PANTHER" id="PTHR30582:SF24">
    <property type="entry name" value="L,D-TRANSPEPTIDASE ERFK_SRFK-RELATED"/>
    <property type="match status" value="1"/>
</dbReference>
<keyword evidence="9 13" id="KW-0133">Cell shape</keyword>
<dbReference type="GO" id="GO:0005576">
    <property type="term" value="C:extracellular region"/>
    <property type="evidence" value="ECO:0007669"/>
    <property type="project" value="TreeGrafter"/>
</dbReference>
<dbReference type="CDD" id="cd16913">
    <property type="entry name" value="YkuD_like"/>
    <property type="match status" value="1"/>
</dbReference>
<dbReference type="InterPro" id="IPR005490">
    <property type="entry name" value="LD_TPept_cat_dom"/>
</dbReference>
<evidence type="ECO:0000256" key="13">
    <source>
        <dbReference type="PROSITE-ProRule" id="PRU01373"/>
    </source>
</evidence>
<evidence type="ECO:0000256" key="5">
    <source>
        <dbReference type="ARBA" id="ARBA00022679"/>
    </source>
</evidence>
<dbReference type="RefSeq" id="WP_093320853.1">
    <property type="nucleotide sequence ID" value="NZ_FOHV01000020.1"/>
</dbReference>
<evidence type="ECO:0000259" key="15">
    <source>
        <dbReference type="PROSITE" id="PS51782"/>
    </source>
</evidence>
<protein>
    <submittedName>
        <fullName evidence="17">L,D-transpeptidase YcfS</fullName>
    </submittedName>
</protein>
<comment type="pathway">
    <text evidence="12">Glycan biosynthesis.</text>
</comment>
<accession>A0A1I0DWR6</accession>
<evidence type="ECO:0000313" key="18">
    <source>
        <dbReference type="Proteomes" id="UP000242642"/>
    </source>
</evidence>
<evidence type="ECO:0000256" key="8">
    <source>
        <dbReference type="ARBA" id="ARBA00022801"/>
    </source>
</evidence>
<dbReference type="EMBL" id="FOHV01000020">
    <property type="protein sequence ID" value="SET36815.1"/>
    <property type="molecule type" value="Genomic_DNA"/>
</dbReference>
<keyword evidence="18" id="KW-1185">Reference proteome</keyword>
<comment type="similarity">
    <text evidence="3">Belongs to the YkuD family.</text>
</comment>
<feature type="chain" id="PRO_5017330989" evidence="14">
    <location>
        <begin position="25"/>
        <end position="308"/>
    </location>
</feature>
<dbReference type="GO" id="GO:0008360">
    <property type="term" value="P:regulation of cell shape"/>
    <property type="evidence" value="ECO:0007669"/>
    <property type="project" value="UniProtKB-UniRule"/>
</dbReference>
<comment type="subcellular location">
    <subcellularLocation>
        <location evidence="1">Periplasm</location>
    </subcellularLocation>
</comment>
<dbReference type="GO" id="GO:0071555">
    <property type="term" value="P:cell wall organization"/>
    <property type="evidence" value="ECO:0007669"/>
    <property type="project" value="UniProtKB-UniRule"/>
</dbReference>
<dbReference type="InterPro" id="IPR018392">
    <property type="entry name" value="LysM"/>
</dbReference>
<organism evidence="17 18">
    <name type="scientific">Thorsellia anophelis DSM 18579</name>
    <dbReference type="NCBI Taxonomy" id="1123402"/>
    <lineage>
        <taxon>Bacteria</taxon>
        <taxon>Pseudomonadati</taxon>
        <taxon>Pseudomonadota</taxon>
        <taxon>Gammaproteobacteria</taxon>
        <taxon>Enterobacterales</taxon>
        <taxon>Thorselliaceae</taxon>
        <taxon>Thorsellia</taxon>
    </lineage>
</organism>
<feature type="active site" description="Proton donor/acceptor" evidence="13">
    <location>
        <position position="196"/>
    </location>
</feature>
<dbReference type="GO" id="GO:0071972">
    <property type="term" value="F:peptidoglycan L,D-transpeptidase activity"/>
    <property type="evidence" value="ECO:0007669"/>
    <property type="project" value="TreeGrafter"/>
</dbReference>
<keyword evidence="11 13" id="KW-0961">Cell wall biogenesis/degradation</keyword>
<evidence type="ECO:0000256" key="14">
    <source>
        <dbReference type="SAM" id="SignalP"/>
    </source>
</evidence>
<name>A0A1I0DWR6_9GAMM</name>
<dbReference type="FunFam" id="2.40.440.10:FF:000001">
    <property type="entry name" value="L,D-transpeptidase YbiS"/>
    <property type="match status" value="1"/>
</dbReference>
<dbReference type="PANTHER" id="PTHR30582">
    <property type="entry name" value="L,D-TRANSPEPTIDASE"/>
    <property type="match status" value="1"/>
</dbReference>
<dbReference type="Pfam" id="PF17969">
    <property type="entry name" value="Ldt_C"/>
    <property type="match status" value="1"/>
</dbReference>
<dbReference type="GO" id="GO:0042597">
    <property type="term" value="C:periplasmic space"/>
    <property type="evidence" value="ECO:0007669"/>
    <property type="project" value="UniProtKB-SubCell"/>
</dbReference>
<feature type="domain" description="L,D-TPase catalytic" evidence="16">
    <location>
        <begin position="99"/>
        <end position="236"/>
    </location>
</feature>
<feature type="signal peptide" evidence="14">
    <location>
        <begin position="1"/>
        <end position="24"/>
    </location>
</feature>
<evidence type="ECO:0000256" key="1">
    <source>
        <dbReference type="ARBA" id="ARBA00004418"/>
    </source>
</evidence>
<keyword evidence="5" id="KW-0808">Transferase</keyword>
<dbReference type="GO" id="GO:0016757">
    <property type="term" value="F:glycosyltransferase activity"/>
    <property type="evidence" value="ECO:0007669"/>
    <property type="project" value="UniProtKB-KW"/>
</dbReference>
<dbReference type="InterPro" id="IPR050979">
    <property type="entry name" value="LD-transpeptidase"/>
</dbReference>
<dbReference type="SUPFAM" id="SSF141523">
    <property type="entry name" value="L,D-transpeptidase catalytic domain-like"/>
    <property type="match status" value="1"/>
</dbReference>
<reference evidence="18" key="1">
    <citation type="submission" date="2016-10" db="EMBL/GenBank/DDBJ databases">
        <authorList>
            <person name="Varghese N."/>
            <person name="Submissions S."/>
        </authorList>
    </citation>
    <scope>NUCLEOTIDE SEQUENCE [LARGE SCALE GENOMIC DNA]</scope>
    <source>
        <strain evidence="18">DSM 18579</strain>
    </source>
</reference>
<dbReference type="Proteomes" id="UP000242642">
    <property type="component" value="Unassembled WGS sequence"/>
</dbReference>
<evidence type="ECO:0000313" key="17">
    <source>
        <dbReference type="EMBL" id="SET36815.1"/>
    </source>
</evidence>
<dbReference type="CDD" id="cd00118">
    <property type="entry name" value="LysM"/>
    <property type="match status" value="1"/>
</dbReference>
<dbReference type="AlphaFoldDB" id="A0A1I0DWR6"/>
<dbReference type="InterPro" id="IPR038063">
    <property type="entry name" value="Transpep_catalytic_dom"/>
</dbReference>
<dbReference type="Gene3D" id="2.40.440.10">
    <property type="entry name" value="L,D-transpeptidase catalytic domain-like"/>
    <property type="match status" value="1"/>
</dbReference>
<keyword evidence="6 14" id="KW-0732">Signal</keyword>
<keyword evidence="7" id="KW-0574">Periplasm</keyword>
<dbReference type="OrthoDB" id="9787225at2"/>
<dbReference type="PROSITE" id="PS52029">
    <property type="entry name" value="LD_TPASE"/>
    <property type="match status" value="1"/>
</dbReference>
<evidence type="ECO:0000259" key="16">
    <source>
        <dbReference type="PROSITE" id="PS52029"/>
    </source>
</evidence>
<evidence type="ECO:0000256" key="7">
    <source>
        <dbReference type="ARBA" id="ARBA00022764"/>
    </source>
</evidence>
<dbReference type="UniPathway" id="UPA00219"/>
<evidence type="ECO:0000256" key="9">
    <source>
        <dbReference type="ARBA" id="ARBA00022960"/>
    </source>
</evidence>
<dbReference type="STRING" id="1123402.SAMN02583745_02154"/>
<dbReference type="Pfam" id="PF03734">
    <property type="entry name" value="YkuD"/>
    <property type="match status" value="1"/>
</dbReference>
<dbReference type="InterPro" id="IPR041597">
    <property type="entry name" value="Ldt_C"/>
</dbReference>
<evidence type="ECO:0000256" key="6">
    <source>
        <dbReference type="ARBA" id="ARBA00022729"/>
    </source>
</evidence>
<keyword evidence="4" id="KW-0328">Glycosyltransferase</keyword>
<evidence type="ECO:0000256" key="12">
    <source>
        <dbReference type="ARBA" id="ARBA00060592"/>
    </source>
</evidence>
<evidence type="ECO:0000256" key="11">
    <source>
        <dbReference type="ARBA" id="ARBA00023316"/>
    </source>
</evidence>
<evidence type="ECO:0000256" key="2">
    <source>
        <dbReference type="ARBA" id="ARBA00004752"/>
    </source>
</evidence>
<feature type="active site" description="Nucleophile" evidence="13">
    <location>
        <position position="212"/>
    </location>
</feature>
<dbReference type="PROSITE" id="PS51782">
    <property type="entry name" value="LYSM"/>
    <property type="match status" value="1"/>
</dbReference>
<feature type="domain" description="LysM" evidence="15">
    <location>
        <begin position="41"/>
        <end position="87"/>
    </location>
</feature>
<comment type="pathway">
    <text evidence="2 13">Cell wall biogenesis; peptidoglycan biosynthesis.</text>
</comment>
<evidence type="ECO:0000256" key="10">
    <source>
        <dbReference type="ARBA" id="ARBA00022984"/>
    </source>
</evidence>